<evidence type="ECO:0000313" key="3">
    <source>
        <dbReference type="Proteomes" id="UP000823749"/>
    </source>
</evidence>
<comment type="caution">
    <text evidence="2">The sequence shown here is derived from an EMBL/GenBank/DDBJ whole genome shotgun (WGS) entry which is preliminary data.</text>
</comment>
<feature type="domain" description="Reverse transcriptase zinc-binding" evidence="1">
    <location>
        <begin position="3"/>
        <end position="73"/>
    </location>
</feature>
<dbReference type="InterPro" id="IPR026960">
    <property type="entry name" value="RVT-Znf"/>
</dbReference>
<name>A0AAV6LFR7_9ERIC</name>
<organism evidence="2 3">
    <name type="scientific">Rhododendron griersonianum</name>
    <dbReference type="NCBI Taxonomy" id="479676"/>
    <lineage>
        <taxon>Eukaryota</taxon>
        <taxon>Viridiplantae</taxon>
        <taxon>Streptophyta</taxon>
        <taxon>Embryophyta</taxon>
        <taxon>Tracheophyta</taxon>
        <taxon>Spermatophyta</taxon>
        <taxon>Magnoliopsida</taxon>
        <taxon>eudicotyledons</taxon>
        <taxon>Gunneridae</taxon>
        <taxon>Pentapetalae</taxon>
        <taxon>asterids</taxon>
        <taxon>Ericales</taxon>
        <taxon>Ericaceae</taxon>
        <taxon>Ericoideae</taxon>
        <taxon>Rhodoreae</taxon>
        <taxon>Rhododendron</taxon>
    </lineage>
</organism>
<proteinExistence type="predicted"/>
<keyword evidence="3" id="KW-1185">Reference proteome</keyword>
<evidence type="ECO:0000259" key="1">
    <source>
        <dbReference type="Pfam" id="PF13966"/>
    </source>
</evidence>
<protein>
    <recommendedName>
        <fullName evidence="1">Reverse transcriptase zinc-binding domain-containing protein</fullName>
    </recommendedName>
</protein>
<evidence type="ECO:0000313" key="2">
    <source>
        <dbReference type="EMBL" id="KAG5563627.1"/>
    </source>
</evidence>
<dbReference type="AlphaFoldDB" id="A0AAV6LFR7"/>
<dbReference type="Pfam" id="PF13966">
    <property type="entry name" value="zf-RVT"/>
    <property type="match status" value="1"/>
</dbReference>
<dbReference type="Proteomes" id="UP000823749">
    <property type="component" value="Chromosome 2"/>
</dbReference>
<gene>
    <name evidence="2" type="ORF">RHGRI_006166</name>
</gene>
<dbReference type="EMBL" id="JACTNZ010000002">
    <property type="protein sequence ID" value="KAG5563627.1"/>
    <property type="molecule type" value="Genomic_DNA"/>
</dbReference>
<reference evidence="2" key="1">
    <citation type="submission" date="2020-08" db="EMBL/GenBank/DDBJ databases">
        <title>Plant Genome Project.</title>
        <authorList>
            <person name="Zhang R.-G."/>
        </authorList>
    </citation>
    <scope>NUCLEOTIDE SEQUENCE</scope>
    <source>
        <strain evidence="2">WSP0</strain>
        <tissue evidence="2">Leaf</tissue>
    </source>
</reference>
<sequence length="168" mass="19221">MEEDEDMWKRVWYMRAPTKIKMFLWRCLHEIIPVNRVLTHRHMPVDPICPLCGLAEETPSHMLLNCVRASKVWVLSPLQVRPELVETRIMEEALDEFNLFLQATKTNQSCSQRAILESRPLWVPPDPGVLKINVDGVFAARTRKGGVGVVLHDFEGKILGATAVPMHE</sequence>
<accession>A0AAV6LFR7</accession>